<accession>A0A9D2JQE1</accession>
<evidence type="ECO:0000313" key="2">
    <source>
        <dbReference type="EMBL" id="HIZ62139.1"/>
    </source>
</evidence>
<sequence>MSMRWTTVSDRDFTLMRDEFGNYSHSADKTPIRFQEQKKILGNRIKRLRLYREMTQEEAAEKTGINATLWRHYEYGLKMPRQENLKKIAQTLDVPMQMLFPIDTCTPEGIATLLLNMQLQFGSMEIVEVDGSVSLKFPKNEFSKTATDTLHTVKQLLDKITWDDGVNLTAERFLCSRYAVPREMGAEIKEKRELWKEILDGRMDESSIPEGESWLYLEDTAGSIEEATYRLKNMALLDYITECYKAKKESQ</sequence>
<dbReference type="AlphaFoldDB" id="A0A9D2JQE1"/>
<reference evidence="2" key="1">
    <citation type="journal article" date="2021" name="PeerJ">
        <title>Extensive microbial diversity within the chicken gut microbiome revealed by metagenomics and culture.</title>
        <authorList>
            <person name="Gilroy R."/>
            <person name="Ravi A."/>
            <person name="Getino M."/>
            <person name="Pursley I."/>
            <person name="Horton D.L."/>
            <person name="Alikhan N.F."/>
            <person name="Baker D."/>
            <person name="Gharbi K."/>
            <person name="Hall N."/>
            <person name="Watson M."/>
            <person name="Adriaenssens E.M."/>
            <person name="Foster-Nyarko E."/>
            <person name="Jarju S."/>
            <person name="Secka A."/>
            <person name="Antonio M."/>
            <person name="Oren A."/>
            <person name="Chaudhuri R.R."/>
            <person name="La Ragione R."/>
            <person name="Hildebrand F."/>
            <person name="Pallen M.J."/>
        </authorList>
    </citation>
    <scope>NUCLEOTIDE SEQUENCE</scope>
    <source>
        <strain evidence="2">CHK188-11489</strain>
    </source>
</reference>
<dbReference type="Pfam" id="PF12844">
    <property type="entry name" value="HTH_19"/>
    <property type="match status" value="1"/>
</dbReference>
<proteinExistence type="predicted"/>
<reference evidence="2" key="2">
    <citation type="submission" date="2021-04" db="EMBL/GenBank/DDBJ databases">
        <authorList>
            <person name="Gilroy R."/>
        </authorList>
    </citation>
    <scope>NUCLEOTIDE SEQUENCE</scope>
    <source>
        <strain evidence="2">CHK188-11489</strain>
    </source>
</reference>
<dbReference type="InterPro" id="IPR001387">
    <property type="entry name" value="Cro/C1-type_HTH"/>
</dbReference>
<gene>
    <name evidence="2" type="ORF">H9724_05150</name>
</gene>
<feature type="domain" description="HTH cro/C1-type" evidence="1">
    <location>
        <begin position="45"/>
        <end position="99"/>
    </location>
</feature>
<dbReference type="InterPro" id="IPR010982">
    <property type="entry name" value="Lambda_DNA-bd_dom_sf"/>
</dbReference>
<organism evidence="2 3">
    <name type="scientific">Candidatus Gemmiger avistercoris</name>
    <dbReference type="NCBI Taxonomy" id="2838606"/>
    <lineage>
        <taxon>Bacteria</taxon>
        <taxon>Bacillati</taxon>
        <taxon>Bacillota</taxon>
        <taxon>Clostridia</taxon>
        <taxon>Eubacteriales</taxon>
        <taxon>Gemmiger</taxon>
    </lineage>
</organism>
<dbReference type="GO" id="GO:0003677">
    <property type="term" value="F:DNA binding"/>
    <property type="evidence" value="ECO:0007669"/>
    <property type="project" value="InterPro"/>
</dbReference>
<dbReference type="Gene3D" id="1.10.260.40">
    <property type="entry name" value="lambda repressor-like DNA-binding domains"/>
    <property type="match status" value="1"/>
</dbReference>
<dbReference type="EMBL" id="DXBF01000048">
    <property type="protein sequence ID" value="HIZ62139.1"/>
    <property type="molecule type" value="Genomic_DNA"/>
</dbReference>
<evidence type="ECO:0000259" key="1">
    <source>
        <dbReference type="PROSITE" id="PS50943"/>
    </source>
</evidence>
<dbReference type="Proteomes" id="UP000824105">
    <property type="component" value="Unassembled WGS sequence"/>
</dbReference>
<dbReference type="SUPFAM" id="SSF47413">
    <property type="entry name" value="lambda repressor-like DNA-binding domains"/>
    <property type="match status" value="1"/>
</dbReference>
<evidence type="ECO:0000313" key="3">
    <source>
        <dbReference type="Proteomes" id="UP000824105"/>
    </source>
</evidence>
<protein>
    <submittedName>
        <fullName evidence="2">Helix-turn-helix domain-containing protein</fullName>
    </submittedName>
</protein>
<name>A0A9D2JQE1_9FIRM</name>
<dbReference type="SMART" id="SM00530">
    <property type="entry name" value="HTH_XRE"/>
    <property type="match status" value="1"/>
</dbReference>
<dbReference type="PROSITE" id="PS50943">
    <property type="entry name" value="HTH_CROC1"/>
    <property type="match status" value="1"/>
</dbReference>
<dbReference type="CDD" id="cd00093">
    <property type="entry name" value="HTH_XRE"/>
    <property type="match status" value="1"/>
</dbReference>
<comment type="caution">
    <text evidence="2">The sequence shown here is derived from an EMBL/GenBank/DDBJ whole genome shotgun (WGS) entry which is preliminary data.</text>
</comment>